<evidence type="ECO:0000313" key="3">
    <source>
        <dbReference type="Proteomes" id="UP000053477"/>
    </source>
</evidence>
<proteinExistence type="predicted"/>
<keyword evidence="1" id="KW-1133">Transmembrane helix</keyword>
<dbReference type="InParanoid" id="A0A0H2R9D3"/>
<accession>A0A0H2R9D3</accession>
<sequence length="323" mass="36086">MGDTLISQLHWCAYVVAIFVATLGGGSSTFRVIPSPSKGSMNGHVNFAQHGNFRHNTEKAPSRPFRPGISSCAFVSFQTIFLLVHAVDSHCSVGGFRFSEKRKSLWSSRSAIMIGEGRHDGKNLDVQEEGADCSIPLGALLPVWDGMSQRTAFNARRALRLRIREAHQEPDEPVRCCTRPDVGCKVLRLTTQTRLLASMFRGHSQDRDRTGVLVRDEERIITFVLSKPQCTSLHRVCLSSPGVPSAVRDYKYFVCFPKSSMGNKGQLMTRLIATSYTRALRFKRNEPTRSREEQRESRTTSNVKPVYVALATIPYTIGCDSEE</sequence>
<keyword evidence="1" id="KW-0472">Membrane</keyword>
<keyword evidence="1" id="KW-0812">Transmembrane</keyword>
<feature type="transmembrane region" description="Helical" evidence="1">
    <location>
        <begin position="12"/>
        <end position="33"/>
    </location>
</feature>
<name>A0A0H2R9D3_9AGAM</name>
<evidence type="ECO:0000313" key="2">
    <source>
        <dbReference type="EMBL" id="KLO08425.1"/>
    </source>
</evidence>
<gene>
    <name evidence="2" type="ORF">SCHPADRAFT_893896</name>
</gene>
<dbReference type="AlphaFoldDB" id="A0A0H2R9D3"/>
<evidence type="ECO:0000256" key="1">
    <source>
        <dbReference type="SAM" id="Phobius"/>
    </source>
</evidence>
<keyword evidence="3" id="KW-1185">Reference proteome</keyword>
<dbReference type="EMBL" id="KQ086092">
    <property type="protein sequence ID" value="KLO08425.1"/>
    <property type="molecule type" value="Genomic_DNA"/>
</dbReference>
<organism evidence="2 3">
    <name type="scientific">Schizopora paradoxa</name>
    <dbReference type="NCBI Taxonomy" id="27342"/>
    <lineage>
        <taxon>Eukaryota</taxon>
        <taxon>Fungi</taxon>
        <taxon>Dikarya</taxon>
        <taxon>Basidiomycota</taxon>
        <taxon>Agaricomycotina</taxon>
        <taxon>Agaricomycetes</taxon>
        <taxon>Hymenochaetales</taxon>
        <taxon>Schizoporaceae</taxon>
        <taxon>Schizopora</taxon>
    </lineage>
</organism>
<protein>
    <submittedName>
        <fullName evidence="2">Uncharacterized protein</fullName>
    </submittedName>
</protein>
<dbReference type="Proteomes" id="UP000053477">
    <property type="component" value="Unassembled WGS sequence"/>
</dbReference>
<reference evidence="2 3" key="1">
    <citation type="submission" date="2015-04" db="EMBL/GenBank/DDBJ databases">
        <title>Complete genome sequence of Schizopora paradoxa KUC8140, a cosmopolitan wood degrader in East Asia.</title>
        <authorList>
            <consortium name="DOE Joint Genome Institute"/>
            <person name="Min B."/>
            <person name="Park H."/>
            <person name="Jang Y."/>
            <person name="Kim J.-J."/>
            <person name="Kim K.H."/>
            <person name="Pangilinan J."/>
            <person name="Lipzen A."/>
            <person name="Riley R."/>
            <person name="Grigoriev I.V."/>
            <person name="Spatafora J.W."/>
            <person name="Choi I.-G."/>
        </authorList>
    </citation>
    <scope>NUCLEOTIDE SEQUENCE [LARGE SCALE GENOMIC DNA]</scope>
    <source>
        <strain evidence="2 3">KUC8140</strain>
    </source>
</reference>